<dbReference type="GO" id="GO:0006310">
    <property type="term" value="P:DNA recombination"/>
    <property type="evidence" value="ECO:0007669"/>
    <property type="project" value="InterPro"/>
</dbReference>
<reference evidence="2 3" key="1">
    <citation type="journal article" date="2010" name="Stand. Genomic Sci.">
        <title>Complete genome sequence of Spirochaeta smaragdinae type strain (SEBR 4228).</title>
        <authorList>
            <person name="Mavromatis K."/>
            <person name="Yasawong M."/>
            <person name="Chertkov O."/>
            <person name="Lapidus A."/>
            <person name="Lucas S."/>
            <person name="Nolan M."/>
            <person name="Del Rio T.G."/>
            <person name="Tice H."/>
            <person name="Cheng J.F."/>
            <person name="Pitluck S."/>
            <person name="Liolios K."/>
            <person name="Ivanova N."/>
            <person name="Tapia R."/>
            <person name="Han C."/>
            <person name="Bruce D."/>
            <person name="Goodwin L."/>
            <person name="Pati A."/>
            <person name="Chen A."/>
            <person name="Palaniappan K."/>
            <person name="Land M."/>
            <person name="Hauser L."/>
            <person name="Chang Y.J."/>
            <person name="Jeffries C.D."/>
            <person name="Detter J.C."/>
            <person name="Rohde M."/>
            <person name="Brambilla E."/>
            <person name="Spring S."/>
            <person name="Goker M."/>
            <person name="Sikorski J."/>
            <person name="Woyke T."/>
            <person name="Bristow J."/>
            <person name="Eisen J.A."/>
            <person name="Markowitz V."/>
            <person name="Hugenholtz P."/>
            <person name="Klenk H.P."/>
            <person name="Kyrpides N.C."/>
        </authorList>
    </citation>
    <scope>NUCLEOTIDE SEQUENCE [LARGE SCALE GENOMIC DNA]</scope>
    <source>
        <strain evidence="3">DSM 11293 / JCM 15392 / SEBR 4228</strain>
    </source>
</reference>
<sequence length="290" mass="33289">MNDLQSQDVVSENKIIQYMEASGVASNLNDHEKRQFIEVAKAYQLNPFKREIYCVAYGQGDNRRLSIITGYEVYLKRAERTQKLDGWGVETAGSIRTRSLRAIVTIHRKDWQNPFVHEAWWIEYRQNNRMWNEKPVTMIKKVAIAQAFRFCFPDEFGGMPYTADELSDEETGYRDVTEEHSEIQKTPPPVQEEATKVPEHSEAIPEDPDAKVREDFKHRLDGAFLGKLITRDERNTMVANSKKHSGKTLDSYIRMVEKRLYGQQQRAGQGPSGSGSGDPQTSVPEAPEIY</sequence>
<dbReference type="InterPro" id="IPR018330">
    <property type="entry name" value="RecT_fam"/>
</dbReference>
<dbReference type="NCBIfam" id="TIGR01913">
    <property type="entry name" value="bet_lambda"/>
    <property type="match status" value="1"/>
</dbReference>
<feature type="compositionally biased region" description="Basic and acidic residues" evidence="1">
    <location>
        <begin position="193"/>
        <end position="210"/>
    </location>
</feature>
<evidence type="ECO:0000256" key="1">
    <source>
        <dbReference type="SAM" id="MobiDB-lite"/>
    </source>
</evidence>
<dbReference type="AlphaFoldDB" id="E1R1F4"/>
<accession>E1R1F4</accession>
<dbReference type="GO" id="GO:0003677">
    <property type="term" value="F:DNA binding"/>
    <property type="evidence" value="ECO:0007669"/>
    <property type="project" value="InterPro"/>
</dbReference>
<organism evidence="2 3">
    <name type="scientific">Sediminispirochaeta smaragdinae (strain DSM 11293 / JCM 15392 / SEBR 4228)</name>
    <name type="common">Spirochaeta smaragdinae</name>
    <dbReference type="NCBI Taxonomy" id="573413"/>
    <lineage>
        <taxon>Bacteria</taxon>
        <taxon>Pseudomonadati</taxon>
        <taxon>Spirochaetota</taxon>
        <taxon>Spirochaetia</taxon>
        <taxon>Spirochaetales</taxon>
        <taxon>Spirochaetaceae</taxon>
        <taxon>Sediminispirochaeta</taxon>
    </lineage>
</organism>
<dbReference type="InterPro" id="IPR010183">
    <property type="entry name" value="Phage_lambda_Bet"/>
</dbReference>
<evidence type="ECO:0000313" key="3">
    <source>
        <dbReference type="Proteomes" id="UP000002318"/>
    </source>
</evidence>
<evidence type="ECO:0000313" key="2">
    <source>
        <dbReference type="EMBL" id="ADK81095.1"/>
    </source>
</evidence>
<feature type="region of interest" description="Disordered" evidence="1">
    <location>
        <begin position="257"/>
        <end position="290"/>
    </location>
</feature>
<dbReference type="RefSeq" id="WP_013254559.1">
    <property type="nucleotide sequence ID" value="NC_014364.1"/>
</dbReference>
<dbReference type="Proteomes" id="UP000002318">
    <property type="component" value="Chromosome"/>
</dbReference>
<dbReference type="KEGG" id="ssm:Spirs_1973"/>
<dbReference type="eggNOG" id="COG3723">
    <property type="taxonomic scope" value="Bacteria"/>
</dbReference>
<protein>
    <submittedName>
        <fullName evidence="2">Phage recombination protein Bet</fullName>
    </submittedName>
</protein>
<dbReference type="Pfam" id="PF03837">
    <property type="entry name" value="RecT"/>
    <property type="match status" value="1"/>
</dbReference>
<proteinExistence type="predicted"/>
<name>E1R1F4_SEDSS</name>
<dbReference type="HOGENOM" id="CLU_966138_0_0_12"/>
<dbReference type="EMBL" id="CP002116">
    <property type="protein sequence ID" value="ADK81095.1"/>
    <property type="molecule type" value="Genomic_DNA"/>
</dbReference>
<dbReference type="OrthoDB" id="320854at2"/>
<gene>
    <name evidence="2" type="ordered locus">Spirs_1973</name>
</gene>
<dbReference type="STRING" id="573413.Spirs_1973"/>
<keyword evidence="3" id="KW-1185">Reference proteome</keyword>
<feature type="region of interest" description="Disordered" evidence="1">
    <location>
        <begin position="177"/>
        <end position="210"/>
    </location>
</feature>